<protein>
    <recommendedName>
        <fullName evidence="1">PepSY domain-containing protein</fullName>
    </recommendedName>
</protein>
<evidence type="ECO:0000259" key="1">
    <source>
        <dbReference type="Pfam" id="PF03413"/>
    </source>
</evidence>
<feature type="domain" description="PepSY" evidence="1">
    <location>
        <begin position="60"/>
        <end position="130"/>
    </location>
</feature>
<dbReference type="GeneID" id="62764527"/>
<proteinExistence type="predicted"/>
<accession>A0A414PNE5</accession>
<reference evidence="2 3" key="1">
    <citation type="submission" date="2018-08" db="EMBL/GenBank/DDBJ databases">
        <title>A genome reference for cultivated species of the human gut microbiota.</title>
        <authorList>
            <person name="Zou Y."/>
            <person name="Xue W."/>
            <person name="Luo G."/>
        </authorList>
    </citation>
    <scope>NUCLEOTIDE SEQUENCE [LARGE SCALE GENOMIC DNA]</scope>
    <source>
        <strain evidence="2 3">AM25-1</strain>
    </source>
</reference>
<gene>
    <name evidence="2" type="ORF">DW663_11635</name>
</gene>
<name>A0A414PNE5_FUSMR</name>
<dbReference type="Gene3D" id="3.10.450.40">
    <property type="match status" value="1"/>
</dbReference>
<dbReference type="AlphaFoldDB" id="A0A414PNE5"/>
<dbReference type="EMBL" id="QRHL01000033">
    <property type="protein sequence ID" value="RHF69976.1"/>
    <property type="molecule type" value="Genomic_DNA"/>
</dbReference>
<dbReference type="Proteomes" id="UP000284676">
    <property type="component" value="Unassembled WGS sequence"/>
</dbReference>
<evidence type="ECO:0000313" key="3">
    <source>
        <dbReference type="Proteomes" id="UP000284676"/>
    </source>
</evidence>
<dbReference type="InterPro" id="IPR025711">
    <property type="entry name" value="PepSY"/>
</dbReference>
<evidence type="ECO:0000313" key="2">
    <source>
        <dbReference type="EMBL" id="RHF69976.1"/>
    </source>
</evidence>
<comment type="caution">
    <text evidence="2">The sequence shown here is derived from an EMBL/GenBank/DDBJ whole genome shotgun (WGS) entry which is preliminary data.</text>
</comment>
<dbReference type="RefSeq" id="WP_005886421.1">
    <property type="nucleotide sequence ID" value="NZ_CABMMQ010000002.1"/>
</dbReference>
<organism evidence="2 3">
    <name type="scientific">Fusobacterium mortiferum</name>
    <dbReference type="NCBI Taxonomy" id="850"/>
    <lineage>
        <taxon>Bacteria</taxon>
        <taxon>Fusobacteriati</taxon>
        <taxon>Fusobacteriota</taxon>
        <taxon>Fusobacteriia</taxon>
        <taxon>Fusobacteriales</taxon>
        <taxon>Fusobacteriaceae</taxon>
        <taxon>Fusobacterium</taxon>
    </lineage>
</organism>
<sequence>MKKINVKDMGKKFLVGLGLSAFILGIGGATYADSLKERQAKEIEQRLVLNQASKNGLKLISSEEAKEIAIKTAEINSTEVQYIKVKLEQEDDYKIIKGKKIQYVYEVEFLHNGFEYDFDIDAETKEVLKSKVEPWND</sequence>
<dbReference type="Pfam" id="PF03413">
    <property type="entry name" value="PepSY"/>
    <property type="match status" value="1"/>
</dbReference>